<dbReference type="OMA" id="CDKGSTH"/>
<dbReference type="OrthoDB" id="1896898at2759"/>
<dbReference type="Gramene" id="NC1G0018240.1">
    <property type="protein sequence ID" value="NC1G0018240.1:cds"/>
    <property type="gene ID" value="NC1G0018240"/>
</dbReference>
<sequence length="308" mass="34607">MRDFAACFSENAVQVSEVSCSPHISSPSRSPSPSIQNMVTCFYLTEICGQPRLVAVSWCKNLMGQGLSVNLDDDPSSSHCACKVDMRSWFFWKKRGSKAFEAGSSTIEVHWDLFSAKYGPGPEPIKGFFVAVVADRRLVLLLGDMPEEARSRTNSAGSLPDPVLVSRKEHVSGKSLYTTKAQFTGCGRPHDIVIECRDQIGEFREPRLSVRIDKKMVVHVKRLLWKFRGNQTIVVDGLHVDMLWDVHDWFFNPSSGHAVFMFKTRENNCKSWTSASSPSSSSACIVSKLRHEEPESSFSLFIYAWKNQ</sequence>
<dbReference type="Pfam" id="PF05910">
    <property type="entry name" value="DUF868"/>
    <property type="match status" value="1"/>
</dbReference>
<dbReference type="InterPro" id="IPR008586">
    <property type="entry name" value="DUF868_pln"/>
</dbReference>
<evidence type="ECO:0008006" key="2">
    <source>
        <dbReference type="Google" id="ProtNLM"/>
    </source>
</evidence>
<protein>
    <recommendedName>
        <fullName evidence="2">DUF868 domain-containing protein</fullName>
    </recommendedName>
</protein>
<dbReference type="AlphaFoldDB" id="A0A5K0V622"/>
<organism evidence="1">
    <name type="scientific">Nymphaea colorata</name>
    <name type="common">pocket water lily</name>
    <dbReference type="NCBI Taxonomy" id="210225"/>
    <lineage>
        <taxon>Eukaryota</taxon>
        <taxon>Viridiplantae</taxon>
        <taxon>Streptophyta</taxon>
        <taxon>Embryophyta</taxon>
        <taxon>Tracheophyta</taxon>
        <taxon>Spermatophyta</taxon>
        <taxon>Magnoliopsida</taxon>
        <taxon>Nymphaeales</taxon>
        <taxon>Nymphaeaceae</taxon>
        <taxon>Nymphaea</taxon>
    </lineage>
</organism>
<evidence type="ECO:0000313" key="1">
    <source>
        <dbReference type="EMBL" id="VVV36586.1"/>
    </source>
</evidence>
<accession>A0A5K0V622</accession>
<dbReference type="PANTHER" id="PTHR31972">
    <property type="entry name" value="EXPRESSED PROTEIN"/>
    <property type="match status" value="1"/>
</dbReference>
<proteinExistence type="predicted"/>
<reference evidence="1" key="1">
    <citation type="submission" date="2019-09" db="EMBL/GenBank/DDBJ databases">
        <authorList>
            <person name="Zhang L."/>
        </authorList>
    </citation>
    <scope>NUCLEOTIDE SEQUENCE</scope>
</reference>
<name>A0A5K0V622_9MAGN</name>
<dbReference type="PANTHER" id="PTHR31972:SF74">
    <property type="entry name" value="EXPRESSED PROTEIN"/>
    <property type="match status" value="1"/>
</dbReference>
<dbReference type="EMBL" id="LR721774">
    <property type="protein sequence ID" value="VVV36586.1"/>
    <property type="molecule type" value="Genomic_DNA"/>
</dbReference>
<gene>
    <name evidence="1" type="ORF">NYM_LOCUS67</name>
</gene>